<dbReference type="InterPro" id="IPR023048">
    <property type="entry name" value="NADH:quinone_OxRdtase_FMN_depd"/>
</dbReference>
<keyword evidence="2 6" id="KW-0288">FMN</keyword>
<keyword evidence="1 6" id="KW-0285">Flavoprotein</keyword>
<evidence type="ECO:0000256" key="3">
    <source>
        <dbReference type="ARBA" id="ARBA00023002"/>
    </source>
</evidence>
<dbReference type="GO" id="GO:0009055">
    <property type="term" value="F:electron transfer activity"/>
    <property type="evidence" value="ECO:0007669"/>
    <property type="project" value="UniProtKB-UniRule"/>
</dbReference>
<evidence type="ECO:0000256" key="1">
    <source>
        <dbReference type="ARBA" id="ARBA00022630"/>
    </source>
</evidence>
<accession>A0A4R2BBQ1</accession>
<evidence type="ECO:0000256" key="5">
    <source>
        <dbReference type="ARBA" id="ARBA00048542"/>
    </source>
</evidence>
<dbReference type="InterPro" id="IPR003680">
    <property type="entry name" value="Flavodoxin_fold"/>
</dbReference>
<dbReference type="PANTHER" id="PTHR43741:SF7">
    <property type="entry name" value="FMN-DEPENDENT NADH:QUINONE OXIDOREDUCTASE"/>
    <property type="match status" value="1"/>
</dbReference>
<evidence type="ECO:0000313" key="8">
    <source>
        <dbReference type="EMBL" id="TCN22949.1"/>
    </source>
</evidence>
<comment type="similarity">
    <text evidence="6">Belongs to the azoreductase type 1 family.</text>
</comment>
<comment type="cofactor">
    <cofactor evidence="6">
        <name>FMN</name>
        <dbReference type="ChEBI" id="CHEBI:58210"/>
    </cofactor>
    <text evidence="6">Binds 1 FMN per subunit.</text>
</comment>
<evidence type="ECO:0000256" key="4">
    <source>
        <dbReference type="ARBA" id="ARBA00023027"/>
    </source>
</evidence>
<feature type="binding site" evidence="6">
    <location>
        <begin position="148"/>
        <end position="151"/>
    </location>
    <ligand>
        <name>FMN</name>
        <dbReference type="ChEBI" id="CHEBI:58210"/>
    </ligand>
</feature>
<proteinExistence type="inferred from homology"/>
<dbReference type="SUPFAM" id="SSF52218">
    <property type="entry name" value="Flavoproteins"/>
    <property type="match status" value="1"/>
</dbReference>
<comment type="catalytic activity">
    <reaction evidence="6">
        <text>2 a quinone + NADH + H(+) = 2 a 1,4-benzosemiquinone + NAD(+)</text>
        <dbReference type="Rhea" id="RHEA:65952"/>
        <dbReference type="ChEBI" id="CHEBI:15378"/>
        <dbReference type="ChEBI" id="CHEBI:57540"/>
        <dbReference type="ChEBI" id="CHEBI:57945"/>
        <dbReference type="ChEBI" id="CHEBI:132124"/>
        <dbReference type="ChEBI" id="CHEBI:134225"/>
    </reaction>
</comment>
<comment type="catalytic activity">
    <reaction evidence="5">
        <text>N,N-dimethyl-1,4-phenylenediamine + anthranilate + 2 NAD(+) = 2-(4-dimethylaminophenyl)diazenylbenzoate + 2 NADH + 2 H(+)</text>
        <dbReference type="Rhea" id="RHEA:55872"/>
        <dbReference type="ChEBI" id="CHEBI:15378"/>
        <dbReference type="ChEBI" id="CHEBI:15783"/>
        <dbReference type="ChEBI" id="CHEBI:16567"/>
        <dbReference type="ChEBI" id="CHEBI:57540"/>
        <dbReference type="ChEBI" id="CHEBI:57945"/>
        <dbReference type="ChEBI" id="CHEBI:71579"/>
        <dbReference type="EC" id="1.7.1.17"/>
    </reaction>
    <physiologicalReaction direction="right-to-left" evidence="5">
        <dbReference type="Rhea" id="RHEA:55874"/>
    </physiologicalReaction>
</comment>
<evidence type="ECO:0000313" key="9">
    <source>
        <dbReference type="Proteomes" id="UP000295689"/>
    </source>
</evidence>
<evidence type="ECO:0000259" key="7">
    <source>
        <dbReference type="Pfam" id="PF02525"/>
    </source>
</evidence>
<dbReference type="EMBL" id="SLVV01000009">
    <property type="protein sequence ID" value="TCN22949.1"/>
    <property type="molecule type" value="Genomic_DNA"/>
</dbReference>
<name>A0A4R2BBQ1_9BACI</name>
<dbReference type="Pfam" id="PF02525">
    <property type="entry name" value="Flavodoxin_2"/>
    <property type="match status" value="1"/>
</dbReference>
<dbReference type="AlphaFoldDB" id="A0A4R2BBQ1"/>
<evidence type="ECO:0000256" key="6">
    <source>
        <dbReference type="HAMAP-Rule" id="MF_01216"/>
    </source>
</evidence>
<comment type="function">
    <text evidence="6">Quinone reductase that provides resistance to thiol-specific stress caused by electrophilic quinones.</text>
</comment>
<keyword evidence="9" id="KW-1185">Reference proteome</keyword>
<dbReference type="GO" id="GO:0010181">
    <property type="term" value="F:FMN binding"/>
    <property type="evidence" value="ECO:0007669"/>
    <property type="project" value="UniProtKB-UniRule"/>
</dbReference>
<sequence>MPKLLYITANPKKAVHLSKGAQIGEVFLDAFQREQPEIEIERMHLYDMEIPEIDMDLLYARAKLSFMGYSPDQLSNDERERYTEMHRLADRFIAADYYVFVTPIWNLGAPAILKKFMDNLFLVNKTFITTSEGPKGLLTGRKAIHIQTRGGIYSAGPMAEFEMGDQYVRKALTFLGMELMDTIVAEGLDHYPEQVPAIMSRAKEQAGMAAREMAKIRATAAVNPK</sequence>
<comment type="caution">
    <text evidence="6">Lacks conserved residue(s) required for the propagation of feature annotation.</text>
</comment>
<dbReference type="Gene3D" id="3.40.50.360">
    <property type="match status" value="1"/>
</dbReference>
<gene>
    <name evidence="6" type="primary">azoR</name>
    <name evidence="8" type="ORF">EV146_109105</name>
</gene>
<dbReference type="GO" id="GO:0016652">
    <property type="term" value="F:oxidoreductase activity, acting on NAD(P)H as acceptor"/>
    <property type="evidence" value="ECO:0007669"/>
    <property type="project" value="UniProtKB-UniRule"/>
</dbReference>
<dbReference type="HAMAP" id="MF_01216">
    <property type="entry name" value="Azoreductase_type1"/>
    <property type="match status" value="1"/>
</dbReference>
<dbReference type="RefSeq" id="WP_132008740.1">
    <property type="nucleotide sequence ID" value="NZ_JABUHM010000008.1"/>
</dbReference>
<protein>
    <recommendedName>
        <fullName evidence="6">FMN dependent NADH:quinone oxidoreductase</fullName>
        <ecNumber evidence="6">1.6.5.-</ecNumber>
    </recommendedName>
    <alternativeName>
        <fullName evidence="6">Azo-dye reductase</fullName>
    </alternativeName>
    <alternativeName>
        <fullName evidence="6">FMN-dependent NADH-azo compound oxidoreductase</fullName>
    </alternativeName>
    <alternativeName>
        <fullName evidence="6">FMN-dependent NADH-azoreductase</fullName>
        <ecNumber evidence="6">1.7.1.17</ecNumber>
    </alternativeName>
</protein>
<comment type="subunit">
    <text evidence="6">Homodimer.</text>
</comment>
<reference evidence="8 9" key="1">
    <citation type="journal article" date="2015" name="Stand. Genomic Sci.">
        <title>Genomic Encyclopedia of Bacterial and Archaeal Type Strains, Phase III: the genomes of soil and plant-associated and newly described type strains.</title>
        <authorList>
            <person name="Whitman W.B."/>
            <person name="Woyke T."/>
            <person name="Klenk H.P."/>
            <person name="Zhou Y."/>
            <person name="Lilburn T.G."/>
            <person name="Beck B.J."/>
            <person name="De Vos P."/>
            <person name="Vandamme P."/>
            <person name="Eisen J.A."/>
            <person name="Garrity G."/>
            <person name="Hugenholtz P."/>
            <person name="Kyrpides N.C."/>
        </authorList>
    </citation>
    <scope>NUCLEOTIDE SEQUENCE [LARGE SCALE GENOMIC DNA]</scope>
    <source>
        <strain evidence="8 9">CV53</strain>
    </source>
</reference>
<dbReference type="InterPro" id="IPR050104">
    <property type="entry name" value="FMN-dep_NADH:Q_OxRdtase_AzoR1"/>
</dbReference>
<organism evidence="8 9">
    <name type="scientific">Mesobacillus foraminis</name>
    <dbReference type="NCBI Taxonomy" id="279826"/>
    <lineage>
        <taxon>Bacteria</taxon>
        <taxon>Bacillati</taxon>
        <taxon>Bacillota</taxon>
        <taxon>Bacilli</taxon>
        <taxon>Bacillales</taxon>
        <taxon>Bacillaceae</taxon>
        <taxon>Mesobacillus</taxon>
    </lineage>
</organism>
<dbReference type="PANTHER" id="PTHR43741">
    <property type="entry name" value="FMN-DEPENDENT NADH-AZOREDUCTASE 1"/>
    <property type="match status" value="1"/>
</dbReference>
<dbReference type="Proteomes" id="UP000295689">
    <property type="component" value="Unassembled WGS sequence"/>
</dbReference>
<keyword evidence="3 6" id="KW-0560">Oxidoreductase</keyword>
<keyword evidence="4 6" id="KW-0520">NAD</keyword>
<dbReference type="EC" id="1.7.1.17" evidence="6"/>
<comment type="function">
    <text evidence="6">Also exhibits azoreductase activity. Catalyzes the reductive cleavage of the azo bond in aromatic azo compounds to the corresponding amines.</text>
</comment>
<evidence type="ECO:0000256" key="2">
    <source>
        <dbReference type="ARBA" id="ARBA00022643"/>
    </source>
</evidence>
<dbReference type="InterPro" id="IPR029039">
    <property type="entry name" value="Flavoprotein-like_sf"/>
</dbReference>
<feature type="domain" description="Flavodoxin-like fold" evidence="7">
    <location>
        <begin position="3"/>
        <end position="206"/>
    </location>
</feature>
<comment type="caution">
    <text evidence="8">The sequence shown here is derived from an EMBL/GenBank/DDBJ whole genome shotgun (WGS) entry which is preliminary data.</text>
</comment>
<dbReference type="EC" id="1.6.5.-" evidence="6"/>
<dbReference type="GO" id="GO:0016655">
    <property type="term" value="F:oxidoreductase activity, acting on NAD(P)H, quinone or similar compound as acceptor"/>
    <property type="evidence" value="ECO:0007669"/>
    <property type="project" value="InterPro"/>
</dbReference>